<feature type="non-terminal residue" evidence="1">
    <location>
        <position position="1"/>
    </location>
</feature>
<comment type="caution">
    <text evidence="1">The sequence shown here is derived from an EMBL/GenBank/DDBJ whole genome shotgun (WGS) entry which is preliminary data.</text>
</comment>
<accession>A0A0F8VXX0</accession>
<reference evidence="1" key="1">
    <citation type="journal article" date="2015" name="Nature">
        <title>Complex archaea that bridge the gap between prokaryotes and eukaryotes.</title>
        <authorList>
            <person name="Spang A."/>
            <person name="Saw J.H."/>
            <person name="Jorgensen S.L."/>
            <person name="Zaremba-Niedzwiedzka K."/>
            <person name="Martijn J."/>
            <person name="Lind A.E."/>
            <person name="van Eijk R."/>
            <person name="Schleper C."/>
            <person name="Guy L."/>
            <person name="Ettema T.J."/>
        </authorList>
    </citation>
    <scope>NUCLEOTIDE SEQUENCE</scope>
</reference>
<dbReference type="EMBL" id="LAZR01068675">
    <property type="protein sequence ID" value="KKK49192.1"/>
    <property type="molecule type" value="Genomic_DNA"/>
</dbReference>
<proteinExistence type="predicted"/>
<protein>
    <submittedName>
        <fullName evidence="1">Uncharacterized protein</fullName>
    </submittedName>
</protein>
<sequence>WGETWTPADINGSTFGFVISYTFGSGDNVITEYLKSTAYGFSIPTGAKIIGIVAKVEAKKAVEASSFIFPNVDHVTLTIHYTSTVQINIGDEFKSMDSIKINIGDVWKDVNSIKINIGDVWKTVF</sequence>
<name>A0A0F8VXX0_9ZZZZ</name>
<organism evidence="1">
    <name type="scientific">marine sediment metagenome</name>
    <dbReference type="NCBI Taxonomy" id="412755"/>
    <lineage>
        <taxon>unclassified sequences</taxon>
        <taxon>metagenomes</taxon>
        <taxon>ecological metagenomes</taxon>
    </lineage>
</organism>
<evidence type="ECO:0000313" key="1">
    <source>
        <dbReference type="EMBL" id="KKK49192.1"/>
    </source>
</evidence>
<gene>
    <name evidence="1" type="ORF">LCGC14_3137520</name>
</gene>
<dbReference type="AlphaFoldDB" id="A0A0F8VXX0"/>